<comment type="caution">
    <text evidence="1">The sequence shown here is derived from an EMBL/GenBank/DDBJ whole genome shotgun (WGS) entry which is preliminary data.</text>
</comment>
<proteinExistence type="predicted"/>
<accession>A0ACB9N496</accession>
<name>A0ACB9N496_9MYRT</name>
<keyword evidence="2" id="KW-1185">Reference proteome</keyword>
<organism evidence="1 2">
    <name type="scientific">Melastoma candidum</name>
    <dbReference type="NCBI Taxonomy" id="119954"/>
    <lineage>
        <taxon>Eukaryota</taxon>
        <taxon>Viridiplantae</taxon>
        <taxon>Streptophyta</taxon>
        <taxon>Embryophyta</taxon>
        <taxon>Tracheophyta</taxon>
        <taxon>Spermatophyta</taxon>
        <taxon>Magnoliopsida</taxon>
        <taxon>eudicotyledons</taxon>
        <taxon>Gunneridae</taxon>
        <taxon>Pentapetalae</taxon>
        <taxon>rosids</taxon>
        <taxon>malvids</taxon>
        <taxon>Myrtales</taxon>
        <taxon>Melastomataceae</taxon>
        <taxon>Melastomatoideae</taxon>
        <taxon>Melastomateae</taxon>
        <taxon>Melastoma</taxon>
    </lineage>
</organism>
<dbReference type="EMBL" id="CM042887">
    <property type="protein sequence ID" value="KAI4331005.1"/>
    <property type="molecule type" value="Genomic_DNA"/>
</dbReference>
<sequence>MHLRCQMEVSSICDSGQSQSGEIGQGKDRARMDPFNRQEIDCYGFPPMHCLFTGLLFSFLCLFRLAGGVRLATVNSPTRLRGPVAKSPRMNGQLGYPTGFLTEQVLHLLPETFAAF</sequence>
<dbReference type="Proteomes" id="UP001057402">
    <property type="component" value="Chromosome 8"/>
</dbReference>
<reference evidence="2" key="1">
    <citation type="journal article" date="2023" name="Front. Plant Sci.">
        <title>Chromosomal-level genome assembly of Melastoma candidum provides insights into trichome evolution.</title>
        <authorList>
            <person name="Zhong Y."/>
            <person name="Wu W."/>
            <person name="Sun C."/>
            <person name="Zou P."/>
            <person name="Liu Y."/>
            <person name="Dai S."/>
            <person name="Zhou R."/>
        </authorList>
    </citation>
    <scope>NUCLEOTIDE SEQUENCE [LARGE SCALE GENOMIC DNA]</scope>
</reference>
<evidence type="ECO:0000313" key="1">
    <source>
        <dbReference type="EMBL" id="KAI4331005.1"/>
    </source>
</evidence>
<evidence type="ECO:0000313" key="2">
    <source>
        <dbReference type="Proteomes" id="UP001057402"/>
    </source>
</evidence>
<protein>
    <submittedName>
        <fullName evidence="1">Uncharacterized protein</fullName>
    </submittedName>
</protein>
<gene>
    <name evidence="1" type="ORF">MLD38_029237</name>
</gene>